<dbReference type="Proteomes" id="UP001321741">
    <property type="component" value="Chromosome"/>
</dbReference>
<accession>A0ABM8BEV3</accession>
<proteinExistence type="predicted"/>
<gene>
    <name evidence="1" type="ORF">KIM322_00200</name>
</gene>
<reference evidence="1 2" key="1">
    <citation type="journal article" date="2023" name="Microbiol. Spectr.">
        <title>Symbiosis of Carpenter Bees with Uncharacterized Lactic Acid Bacteria Showing NAD Auxotrophy.</title>
        <authorList>
            <person name="Kawasaki S."/>
            <person name="Ozawa K."/>
            <person name="Mori T."/>
            <person name="Yamamoto A."/>
            <person name="Ito M."/>
            <person name="Ohkuma M."/>
            <person name="Sakamoto M."/>
            <person name="Matsutani M."/>
        </authorList>
    </citation>
    <scope>NUCLEOTIDE SEQUENCE [LARGE SCALE GENOMIC DNA]</scope>
    <source>
        <strain evidence="1 2">Kim32-2</strain>
    </source>
</reference>
<dbReference type="EMBL" id="AP026803">
    <property type="protein sequence ID" value="BDR59759.1"/>
    <property type="molecule type" value="Genomic_DNA"/>
</dbReference>
<evidence type="ECO:0000313" key="1">
    <source>
        <dbReference type="EMBL" id="BDR59759.1"/>
    </source>
</evidence>
<keyword evidence="2" id="KW-1185">Reference proteome</keyword>
<name>A0ABM8BEV3_9LACO</name>
<sequence length="47" mass="5215">MGSKRTEINLGQAFSSCLDDNEFKFFNSLSKNKILSANSSNLKNTLT</sequence>
<protein>
    <submittedName>
        <fullName evidence="1">Uncharacterized protein</fullName>
    </submittedName>
</protein>
<organism evidence="1 2">
    <name type="scientific">Lactobacillus xylocopicola</name>
    <dbReference type="NCBI Taxonomy" id="2976676"/>
    <lineage>
        <taxon>Bacteria</taxon>
        <taxon>Bacillati</taxon>
        <taxon>Bacillota</taxon>
        <taxon>Bacilli</taxon>
        <taxon>Lactobacillales</taxon>
        <taxon>Lactobacillaceae</taxon>
        <taxon>Lactobacillus</taxon>
    </lineage>
</organism>
<evidence type="ECO:0000313" key="2">
    <source>
        <dbReference type="Proteomes" id="UP001321741"/>
    </source>
</evidence>